<reference evidence="4" key="2">
    <citation type="submission" date="2022-06" db="UniProtKB">
        <authorList>
            <consortium name="EnsemblMetazoa"/>
        </authorList>
    </citation>
    <scope>IDENTIFICATION</scope>
    <source>
        <strain evidence="4">DF5081</strain>
    </source>
</reference>
<dbReference type="AlphaFoldDB" id="A0A8R1DVG8"/>
<accession>A0A8R1DVG8</accession>
<reference evidence="5" key="1">
    <citation type="submission" date="2010-08" db="EMBL/GenBank/DDBJ databases">
        <authorList>
            <consortium name="Caenorhabditis japonica Sequencing Consortium"/>
            <person name="Wilson R.K."/>
        </authorList>
    </citation>
    <scope>NUCLEOTIDE SEQUENCE [LARGE SCALE GENOMIC DNA]</scope>
    <source>
        <strain evidence="5">DF5081</strain>
    </source>
</reference>
<comment type="similarity">
    <text evidence="1 2">Belongs to the phospholipid scramblase family.</text>
</comment>
<dbReference type="Proteomes" id="UP000005237">
    <property type="component" value="Unassembled WGS sequence"/>
</dbReference>
<comment type="function">
    <text evidence="2">May mediate accelerated ATP-independent bidirectional transbilayer migration of phospholipids upon binding calcium ions that results in a loss of phospholipid asymmetry in the plasma membrane.</text>
</comment>
<evidence type="ECO:0000313" key="4">
    <source>
        <dbReference type="EnsemblMetazoa" id="CJA12329.1"/>
    </source>
</evidence>
<organism evidence="4 5">
    <name type="scientific">Caenorhabditis japonica</name>
    <dbReference type="NCBI Taxonomy" id="281687"/>
    <lineage>
        <taxon>Eukaryota</taxon>
        <taxon>Metazoa</taxon>
        <taxon>Ecdysozoa</taxon>
        <taxon>Nematoda</taxon>
        <taxon>Chromadorea</taxon>
        <taxon>Rhabditida</taxon>
        <taxon>Rhabditina</taxon>
        <taxon>Rhabditomorpha</taxon>
        <taxon>Rhabditoidea</taxon>
        <taxon>Rhabditidae</taxon>
        <taxon>Peloderinae</taxon>
        <taxon>Caenorhabditis</taxon>
    </lineage>
</organism>
<name>A0A8R1DVG8_CAEJA</name>
<dbReference type="EnsemblMetazoa" id="CJA12329.1">
    <property type="protein sequence ID" value="CJA12329.1"/>
    <property type="gene ID" value="WBGene00131533"/>
</dbReference>
<evidence type="ECO:0000256" key="1">
    <source>
        <dbReference type="ARBA" id="ARBA00005350"/>
    </source>
</evidence>
<proteinExistence type="inferred from homology"/>
<dbReference type="GO" id="GO:0017128">
    <property type="term" value="F:phospholipid scramblase activity"/>
    <property type="evidence" value="ECO:0007669"/>
    <property type="project" value="InterPro"/>
</dbReference>
<dbReference type="Pfam" id="PF03803">
    <property type="entry name" value="Scramblase"/>
    <property type="match status" value="1"/>
</dbReference>
<evidence type="ECO:0000256" key="2">
    <source>
        <dbReference type="RuleBase" id="RU363116"/>
    </source>
</evidence>
<feature type="region of interest" description="Disordered" evidence="3">
    <location>
        <begin position="1"/>
        <end position="28"/>
    </location>
</feature>
<dbReference type="PANTHER" id="PTHR23248:SF64">
    <property type="entry name" value="PHOSPHOLIPID SCRAMBLASE"/>
    <property type="match status" value="1"/>
</dbReference>
<evidence type="ECO:0000313" key="5">
    <source>
        <dbReference type="Proteomes" id="UP000005237"/>
    </source>
</evidence>
<evidence type="ECO:0000256" key="3">
    <source>
        <dbReference type="SAM" id="MobiDB-lite"/>
    </source>
</evidence>
<dbReference type="GO" id="GO:0005886">
    <property type="term" value="C:plasma membrane"/>
    <property type="evidence" value="ECO:0007669"/>
    <property type="project" value="TreeGrafter"/>
</dbReference>
<protein>
    <recommendedName>
        <fullName evidence="2">Phospholipid scramblase</fullName>
    </recommendedName>
</protein>
<keyword evidence="2" id="KW-0564">Palmitate</keyword>
<keyword evidence="2" id="KW-0449">Lipoprotein</keyword>
<sequence length="270" mass="30549">MINTQPLGEDRKECGKASTMPSSRDTPLEVPNAVEAMPSPMTGFLSLAPHPVLDVIACTNSVMVIQCREPLEIFTGYETANRYVVHDMYLRPLLYCQERSNFVLRNCRGNDRNFRMEMLDVFGKPFMEAIRRKSCCSCGDSLRTEYQGQLIGVMKRLFSSANFEIYGSGCSQPLIIDTPCCIAQECCCNDCSPWCCFFCAYCFGRPYSYPILSHTGQRLGAIVRLFPGFLQHWLTDADSYVINFPADMPPNLKLLLISAVFLIDFAYFED</sequence>
<comment type="cofactor">
    <cofactor evidence="2">
        <name>Ca(2+)</name>
        <dbReference type="ChEBI" id="CHEBI:29108"/>
    </cofactor>
</comment>
<dbReference type="InterPro" id="IPR005552">
    <property type="entry name" value="Scramblase"/>
</dbReference>
<keyword evidence="2" id="KW-0106">Calcium</keyword>
<keyword evidence="5" id="KW-1185">Reference proteome</keyword>
<dbReference type="PANTHER" id="PTHR23248">
    <property type="entry name" value="PHOSPHOLIPID SCRAMBLASE-RELATED"/>
    <property type="match status" value="1"/>
</dbReference>
<dbReference type="OMA" id="NPCFSCT"/>